<dbReference type="SUPFAM" id="SSF103506">
    <property type="entry name" value="Mitochondrial carrier"/>
    <property type="match status" value="2"/>
</dbReference>
<proteinExistence type="inferred from homology"/>
<comment type="similarity">
    <text evidence="2">Belongs to the mitochondrial carrier (TC 2.A.29) family.</text>
</comment>
<accession>A0A2Z6MTL7</accession>
<evidence type="ECO:0000256" key="3">
    <source>
        <dbReference type="ARBA" id="ARBA00022448"/>
    </source>
</evidence>
<dbReference type="Gene3D" id="1.50.40.10">
    <property type="entry name" value="Mitochondrial carrier domain"/>
    <property type="match status" value="2"/>
</dbReference>
<dbReference type="AlphaFoldDB" id="A0A2Z6MTL7"/>
<comment type="subcellular location">
    <subcellularLocation>
        <location evidence="1">Membrane</location>
        <topology evidence="1">Multi-pass membrane protein</topology>
    </subcellularLocation>
</comment>
<keyword evidence="3" id="KW-0813">Transport</keyword>
<dbReference type="InterPro" id="IPR023395">
    <property type="entry name" value="MCP_dom_sf"/>
</dbReference>
<reference evidence="10" key="1">
    <citation type="journal article" date="2017" name="Front. Plant Sci.">
        <title>Climate Clever Clovers: New Paradigm to Reduce the Environmental Footprint of Ruminants by Breeding Low Methanogenic Forages Utilizing Haplotype Variation.</title>
        <authorList>
            <person name="Kaur P."/>
            <person name="Appels R."/>
            <person name="Bayer P.E."/>
            <person name="Keeble-Gagnere G."/>
            <person name="Wang J."/>
            <person name="Hirakawa H."/>
            <person name="Shirasawa K."/>
            <person name="Vercoe P."/>
            <person name="Stefanova K."/>
            <person name="Durmic Z."/>
            <person name="Nichols P."/>
            <person name="Revell C."/>
            <person name="Isobe S.N."/>
            <person name="Edwards D."/>
            <person name="Erskine W."/>
        </authorList>
    </citation>
    <scope>NUCLEOTIDE SEQUENCE [LARGE SCALE GENOMIC DNA]</scope>
    <source>
        <strain evidence="10">cv. Daliak</strain>
    </source>
</reference>
<dbReference type="OrthoDB" id="10253709at2759"/>
<evidence type="ECO:0000313" key="10">
    <source>
        <dbReference type="Proteomes" id="UP000242715"/>
    </source>
</evidence>
<evidence type="ECO:0000256" key="6">
    <source>
        <dbReference type="ARBA" id="ARBA00022989"/>
    </source>
</evidence>
<organism evidence="9 10">
    <name type="scientific">Trifolium subterraneum</name>
    <name type="common">Subterranean clover</name>
    <dbReference type="NCBI Taxonomy" id="3900"/>
    <lineage>
        <taxon>Eukaryota</taxon>
        <taxon>Viridiplantae</taxon>
        <taxon>Streptophyta</taxon>
        <taxon>Embryophyta</taxon>
        <taxon>Tracheophyta</taxon>
        <taxon>Spermatophyta</taxon>
        <taxon>Magnoliopsida</taxon>
        <taxon>eudicotyledons</taxon>
        <taxon>Gunneridae</taxon>
        <taxon>Pentapetalae</taxon>
        <taxon>rosids</taxon>
        <taxon>fabids</taxon>
        <taxon>Fabales</taxon>
        <taxon>Fabaceae</taxon>
        <taxon>Papilionoideae</taxon>
        <taxon>50 kb inversion clade</taxon>
        <taxon>NPAAA clade</taxon>
        <taxon>Hologalegina</taxon>
        <taxon>IRL clade</taxon>
        <taxon>Trifolieae</taxon>
        <taxon>Trifolium</taxon>
    </lineage>
</organism>
<gene>
    <name evidence="9" type="ORF">TSUD_76900</name>
</gene>
<evidence type="ECO:0000313" key="9">
    <source>
        <dbReference type="EMBL" id="GAU19445.1"/>
    </source>
</evidence>
<name>A0A2Z6MTL7_TRISU</name>
<dbReference type="Pfam" id="PF00153">
    <property type="entry name" value="Mito_carr"/>
    <property type="match status" value="2"/>
</dbReference>
<dbReference type="PROSITE" id="PS50920">
    <property type="entry name" value="SOLCAR"/>
    <property type="match status" value="2"/>
</dbReference>
<dbReference type="EMBL" id="DF973198">
    <property type="protein sequence ID" value="GAU19445.1"/>
    <property type="molecule type" value="Genomic_DNA"/>
</dbReference>
<dbReference type="PANTHER" id="PTHR45667">
    <property type="entry name" value="S-ADENOSYLMETHIONINE MITOCHONDRIAL CARRIER PROTEIN"/>
    <property type="match status" value="1"/>
</dbReference>
<evidence type="ECO:0000256" key="2">
    <source>
        <dbReference type="ARBA" id="ARBA00006375"/>
    </source>
</evidence>
<dbReference type="GO" id="GO:0016020">
    <property type="term" value="C:membrane"/>
    <property type="evidence" value="ECO:0007669"/>
    <property type="project" value="UniProtKB-SubCell"/>
</dbReference>
<keyword evidence="10" id="KW-1185">Reference proteome</keyword>
<evidence type="ECO:0000256" key="8">
    <source>
        <dbReference type="PROSITE-ProRule" id="PRU00282"/>
    </source>
</evidence>
<feature type="repeat" description="Solcar" evidence="8">
    <location>
        <begin position="546"/>
        <end position="634"/>
    </location>
</feature>
<evidence type="ECO:0000256" key="5">
    <source>
        <dbReference type="ARBA" id="ARBA00022737"/>
    </source>
</evidence>
<keyword evidence="5" id="KW-0677">Repeat</keyword>
<keyword evidence="6" id="KW-1133">Transmembrane helix</keyword>
<evidence type="ECO:0000256" key="1">
    <source>
        <dbReference type="ARBA" id="ARBA00004141"/>
    </source>
</evidence>
<keyword evidence="4 8" id="KW-0812">Transmembrane</keyword>
<sequence length="679" mass="75250">MSGCNKSPRNDQHSIKYRWIQYGEASSKADLSRVDCSPPLSNNENKQCYRTSQLKPPEILTTPQLISAIGQLWDSASRPLSFLLPKENVNKDDKGFSKEKILGNIHENNNGVVTSNNTNYYSVNPGTTCFGSQIVQEKLDFPKASDKNSNEYCDKLELGSEEISFRSGNVPSELNCHAKVTETENLKTNSLVARDCISIDAIPTSLTNERDVCNPDVLIREAPALSNDAVLNTKEFNPLCSDYFLQVVPDNQMDVDACQTLSSSIYADYHIINSSTTCNTANTASVQCQCKIDDNENEIMEIQRRYLSDITIDEPKLQIFSATHQKASHSLAKQEHAFSGALAGICVSCCLHPVDTIKTVVQSCRVEQRSIFYIGKSIISDRGFPGLYRGITTNIACSAPISAVYTFTYESVKAALLPYLPKENYSFAHCVGGGCASIATSFIFTPSERIKQQMQGCIDRNHQKWWPFLAICRLESCTMPKYPTFNDQVGGGGLHEELSKPLVVVDVFFLPKPLLYSVIAVLYSSETKFYTYESLKQVMPSSSIQSHTFQTLVCGGLAGSTAALFTTPFDVIKTRLQTQIPGSRNQYDSVFHALYKISKTEGLKGLYRGLTPRLIMYMSQGSLFFASYEFFKSAFSLEASLPTGYCLEEKFNGATSCKQCRTAGAEDTQQSTIGEIMLP</sequence>
<feature type="repeat" description="Solcar" evidence="8">
    <location>
        <begin position="331"/>
        <end position="415"/>
    </location>
</feature>
<dbReference type="InterPro" id="IPR018108">
    <property type="entry name" value="MCP_transmembrane"/>
</dbReference>
<keyword evidence="7 8" id="KW-0472">Membrane</keyword>
<dbReference type="Proteomes" id="UP000242715">
    <property type="component" value="Unassembled WGS sequence"/>
</dbReference>
<evidence type="ECO:0000256" key="4">
    <source>
        <dbReference type="ARBA" id="ARBA00022692"/>
    </source>
</evidence>
<protein>
    <submittedName>
        <fullName evidence="9">Uncharacterized protein</fullName>
    </submittedName>
</protein>
<evidence type="ECO:0000256" key="7">
    <source>
        <dbReference type="ARBA" id="ARBA00023136"/>
    </source>
</evidence>